<feature type="compositionally biased region" description="Basic and acidic residues" evidence="1">
    <location>
        <begin position="90"/>
        <end position="104"/>
    </location>
</feature>
<feature type="compositionally biased region" description="Gly residues" evidence="1">
    <location>
        <begin position="75"/>
        <end position="88"/>
    </location>
</feature>
<accession>A0ABQ6MLM5</accession>
<reference evidence="2 3" key="1">
    <citation type="journal article" date="2023" name="Commun. Biol.">
        <title>Genome analysis of Parmales, the sister group of diatoms, reveals the evolutionary specialization of diatoms from phago-mixotrophs to photoautotrophs.</title>
        <authorList>
            <person name="Ban H."/>
            <person name="Sato S."/>
            <person name="Yoshikawa S."/>
            <person name="Yamada K."/>
            <person name="Nakamura Y."/>
            <person name="Ichinomiya M."/>
            <person name="Sato N."/>
            <person name="Blanc-Mathieu R."/>
            <person name="Endo H."/>
            <person name="Kuwata A."/>
            <person name="Ogata H."/>
        </authorList>
    </citation>
    <scope>NUCLEOTIDE SEQUENCE [LARGE SCALE GENOMIC DNA]</scope>
</reference>
<feature type="region of interest" description="Disordered" evidence="1">
    <location>
        <begin position="65"/>
        <end position="109"/>
    </location>
</feature>
<name>A0ABQ6MLM5_9STRA</name>
<proteinExistence type="predicted"/>
<protein>
    <submittedName>
        <fullName evidence="2">Uncharacterized protein</fullName>
    </submittedName>
</protein>
<dbReference type="Proteomes" id="UP001165060">
    <property type="component" value="Unassembled WGS sequence"/>
</dbReference>
<keyword evidence="3" id="KW-1185">Reference proteome</keyword>
<feature type="compositionally biased region" description="Acidic residues" evidence="1">
    <location>
        <begin position="181"/>
        <end position="193"/>
    </location>
</feature>
<evidence type="ECO:0000313" key="3">
    <source>
        <dbReference type="Proteomes" id="UP001165060"/>
    </source>
</evidence>
<comment type="caution">
    <text evidence="2">The sequence shown here is derived from an EMBL/GenBank/DDBJ whole genome shotgun (WGS) entry which is preliminary data.</text>
</comment>
<dbReference type="EMBL" id="BRYB01004291">
    <property type="protein sequence ID" value="GMI28682.1"/>
    <property type="molecule type" value="Genomic_DNA"/>
</dbReference>
<evidence type="ECO:0000313" key="2">
    <source>
        <dbReference type="EMBL" id="GMI28682.1"/>
    </source>
</evidence>
<feature type="region of interest" description="Disordered" evidence="1">
    <location>
        <begin position="24"/>
        <end position="47"/>
    </location>
</feature>
<gene>
    <name evidence="2" type="ORF">TeGR_g15262</name>
</gene>
<sequence>MFLNDTQLRNDLESVERVVIGSPDIRTGWGEPEAKEERAVSPSGLLSLGNPEDEVEFVLSPTQPAVVEGGKRGKGVVGLGGGGGGLGAGKKVDERRDNPDRDGFAELEESGLYEIKIELNDQTSTPRSGDAQEVEAGVMVVGGEDLLEHSGINSEEESYGGDNVFTPVNKRGGRGDVVDGWGEEGGGESDDDMLLTSFHGDELDDLNNSEWPELDGFDTNLGTDFLSLFAPSPTPPK</sequence>
<evidence type="ECO:0000256" key="1">
    <source>
        <dbReference type="SAM" id="MobiDB-lite"/>
    </source>
</evidence>
<feature type="region of interest" description="Disordered" evidence="1">
    <location>
        <begin position="152"/>
        <end position="193"/>
    </location>
</feature>
<organism evidence="2 3">
    <name type="scientific">Tetraparma gracilis</name>
    <dbReference type="NCBI Taxonomy" id="2962635"/>
    <lineage>
        <taxon>Eukaryota</taxon>
        <taxon>Sar</taxon>
        <taxon>Stramenopiles</taxon>
        <taxon>Ochrophyta</taxon>
        <taxon>Bolidophyceae</taxon>
        <taxon>Parmales</taxon>
        <taxon>Triparmaceae</taxon>
        <taxon>Tetraparma</taxon>
    </lineage>
</organism>